<organism evidence="18 19">
    <name type="scientific">Brevibacillus choshinensis</name>
    <dbReference type="NCBI Taxonomy" id="54911"/>
    <lineage>
        <taxon>Bacteria</taxon>
        <taxon>Bacillati</taxon>
        <taxon>Bacillota</taxon>
        <taxon>Bacilli</taxon>
        <taxon>Bacillales</taxon>
        <taxon>Paenibacillaceae</taxon>
        <taxon>Brevibacillus</taxon>
    </lineage>
</organism>
<comment type="function">
    <text evidence="4">Catalyzes ATP-dependent phosphorylation of adenosylcobinamide and addition of GMP to adenosylcobinamide phosphate.</text>
</comment>
<proteinExistence type="inferred from homology"/>
<evidence type="ECO:0000256" key="9">
    <source>
        <dbReference type="ARBA" id="ARBA00012523"/>
    </source>
</evidence>
<keyword evidence="14" id="KW-0067">ATP-binding</keyword>
<dbReference type="NCBIfam" id="NF004469">
    <property type="entry name" value="PRK05800.1"/>
    <property type="match status" value="1"/>
</dbReference>
<dbReference type="PANTHER" id="PTHR34848">
    <property type="match status" value="1"/>
</dbReference>
<evidence type="ECO:0000256" key="10">
    <source>
        <dbReference type="ARBA" id="ARBA00022573"/>
    </source>
</evidence>
<dbReference type="Gene3D" id="3.40.50.300">
    <property type="entry name" value="P-loop containing nucleotide triphosphate hydrolases"/>
    <property type="match status" value="1"/>
</dbReference>
<keyword evidence="12" id="KW-0547">Nucleotide-binding</keyword>
<evidence type="ECO:0000256" key="1">
    <source>
        <dbReference type="ARBA" id="ARBA00000312"/>
    </source>
</evidence>
<dbReference type="EC" id="2.7.1.156" evidence="8"/>
<keyword evidence="11" id="KW-0808">Transferase</keyword>
<evidence type="ECO:0000256" key="5">
    <source>
        <dbReference type="ARBA" id="ARBA00004692"/>
    </source>
</evidence>
<evidence type="ECO:0000256" key="8">
    <source>
        <dbReference type="ARBA" id="ARBA00012016"/>
    </source>
</evidence>
<evidence type="ECO:0000256" key="4">
    <source>
        <dbReference type="ARBA" id="ARBA00003889"/>
    </source>
</evidence>
<dbReference type="EC" id="2.7.7.62" evidence="9"/>
<evidence type="ECO:0000256" key="12">
    <source>
        <dbReference type="ARBA" id="ARBA00022741"/>
    </source>
</evidence>
<evidence type="ECO:0000256" key="3">
    <source>
        <dbReference type="ARBA" id="ARBA00001522"/>
    </source>
</evidence>
<comment type="pathway">
    <text evidence="6">Cofactor biosynthesis; adenosylcobalamin biosynthesis; adenosylcobalamin from cob(II)yrinate a,c-diamide: step 5/7.</text>
</comment>
<evidence type="ECO:0000313" key="18">
    <source>
        <dbReference type="EMBL" id="KQL44650.1"/>
    </source>
</evidence>
<name>A0ABR5N2C8_BRECH</name>
<dbReference type="EMBL" id="LJJB01000013">
    <property type="protein sequence ID" value="KQL44650.1"/>
    <property type="molecule type" value="Genomic_DNA"/>
</dbReference>
<evidence type="ECO:0000256" key="17">
    <source>
        <dbReference type="ARBA" id="ARBA00030571"/>
    </source>
</evidence>
<evidence type="ECO:0000256" key="15">
    <source>
        <dbReference type="ARBA" id="ARBA00023134"/>
    </source>
</evidence>
<comment type="catalytic activity">
    <reaction evidence="1">
        <text>adenosylcob(III)inamide + ATP = adenosylcob(III)inamide phosphate + ADP + H(+)</text>
        <dbReference type="Rhea" id="RHEA:15769"/>
        <dbReference type="ChEBI" id="CHEBI:2480"/>
        <dbReference type="ChEBI" id="CHEBI:15378"/>
        <dbReference type="ChEBI" id="CHEBI:30616"/>
        <dbReference type="ChEBI" id="CHEBI:58502"/>
        <dbReference type="ChEBI" id="CHEBI:456216"/>
        <dbReference type="EC" id="2.7.1.156"/>
    </reaction>
</comment>
<evidence type="ECO:0000256" key="13">
    <source>
        <dbReference type="ARBA" id="ARBA00022777"/>
    </source>
</evidence>
<keyword evidence="19" id="KW-1185">Reference proteome</keyword>
<keyword evidence="10" id="KW-0169">Cobalamin biosynthesis</keyword>
<dbReference type="PANTHER" id="PTHR34848:SF1">
    <property type="entry name" value="BIFUNCTIONAL ADENOSYLCOBALAMIN BIOSYNTHESIS PROTEIN COBU"/>
    <property type="match status" value="1"/>
</dbReference>
<evidence type="ECO:0000256" key="11">
    <source>
        <dbReference type="ARBA" id="ARBA00022679"/>
    </source>
</evidence>
<comment type="pathway">
    <text evidence="5">Cofactor biosynthesis; adenosylcobalamin biosynthesis; adenosylcobalamin from cob(II)yrinate a,c-diamide: step 6/7.</text>
</comment>
<sequence>MSLILVTGGVRSGKSRFAEELAEKTSESVIYVATGEAWDEEMTVRIEQHQARRPASWGCVQVGGLLSGGRLSDSLTACASHEVVLVDCLSTWVSNRLISVPEQEWRSEAITHDVLRDAQEWLSAIADAGHSQTVIAVTSEVGLGGVAMNRLGRWFADVLGDVNQLTAKQADTVYAVLSGIPWRIKG</sequence>
<evidence type="ECO:0000313" key="19">
    <source>
        <dbReference type="Proteomes" id="UP000051063"/>
    </source>
</evidence>
<dbReference type="Pfam" id="PF02283">
    <property type="entry name" value="CobU"/>
    <property type="match status" value="1"/>
</dbReference>
<accession>A0ABR5N2C8</accession>
<dbReference type="PIRSF" id="PIRSF006135">
    <property type="entry name" value="CobU"/>
    <property type="match status" value="1"/>
</dbReference>
<comment type="caution">
    <text evidence="18">The sequence shown here is derived from an EMBL/GenBank/DDBJ whole genome shotgun (WGS) entry which is preliminary data.</text>
</comment>
<comment type="catalytic activity">
    <reaction evidence="3">
        <text>adenosylcob(III)inamide + GTP = adenosylcob(III)inamide phosphate + GDP + H(+)</text>
        <dbReference type="Rhea" id="RHEA:15765"/>
        <dbReference type="ChEBI" id="CHEBI:2480"/>
        <dbReference type="ChEBI" id="CHEBI:15378"/>
        <dbReference type="ChEBI" id="CHEBI:37565"/>
        <dbReference type="ChEBI" id="CHEBI:58189"/>
        <dbReference type="ChEBI" id="CHEBI:58502"/>
        <dbReference type="EC" id="2.7.1.156"/>
    </reaction>
</comment>
<keyword evidence="15" id="KW-0342">GTP-binding</keyword>
<protein>
    <recommendedName>
        <fullName evidence="16">Adenosylcobinamide kinase</fullName>
        <ecNumber evidence="8">2.7.1.156</ecNumber>
        <ecNumber evidence="9">2.7.7.62</ecNumber>
    </recommendedName>
    <alternativeName>
        <fullName evidence="17">Adenosylcobinamide-phosphate guanylyltransferase</fullName>
    </alternativeName>
</protein>
<evidence type="ECO:0000256" key="16">
    <source>
        <dbReference type="ARBA" id="ARBA00029570"/>
    </source>
</evidence>
<evidence type="ECO:0000256" key="14">
    <source>
        <dbReference type="ARBA" id="ARBA00022840"/>
    </source>
</evidence>
<comment type="similarity">
    <text evidence="7">Belongs to the CobU/CobP family.</text>
</comment>
<gene>
    <name evidence="18" type="ORF">AN963_25085</name>
</gene>
<reference evidence="18 19" key="1">
    <citation type="submission" date="2015-09" db="EMBL/GenBank/DDBJ databases">
        <title>Genome sequencing project for genomic taxonomy and phylogenomics of Bacillus-like bacteria.</title>
        <authorList>
            <person name="Liu B."/>
            <person name="Wang J."/>
            <person name="Zhu Y."/>
            <person name="Liu G."/>
            <person name="Chen Q."/>
            <person name="Chen Z."/>
            <person name="Lan J."/>
            <person name="Che J."/>
            <person name="Ge C."/>
            <person name="Shi H."/>
            <person name="Pan Z."/>
            <person name="Liu X."/>
        </authorList>
    </citation>
    <scope>NUCLEOTIDE SEQUENCE [LARGE SCALE GENOMIC DNA]</scope>
    <source>
        <strain evidence="18 19">DSM 8552</strain>
    </source>
</reference>
<evidence type="ECO:0000256" key="7">
    <source>
        <dbReference type="ARBA" id="ARBA00007490"/>
    </source>
</evidence>
<dbReference type="SUPFAM" id="SSF52540">
    <property type="entry name" value="P-loop containing nucleoside triphosphate hydrolases"/>
    <property type="match status" value="1"/>
</dbReference>
<dbReference type="Proteomes" id="UP000051063">
    <property type="component" value="Unassembled WGS sequence"/>
</dbReference>
<evidence type="ECO:0000256" key="2">
    <source>
        <dbReference type="ARBA" id="ARBA00000711"/>
    </source>
</evidence>
<comment type="catalytic activity">
    <reaction evidence="2">
        <text>adenosylcob(III)inamide phosphate + GTP + H(+) = adenosylcob(III)inamide-GDP + diphosphate</text>
        <dbReference type="Rhea" id="RHEA:22712"/>
        <dbReference type="ChEBI" id="CHEBI:15378"/>
        <dbReference type="ChEBI" id="CHEBI:33019"/>
        <dbReference type="ChEBI" id="CHEBI:37565"/>
        <dbReference type="ChEBI" id="CHEBI:58502"/>
        <dbReference type="ChEBI" id="CHEBI:60487"/>
        <dbReference type="EC" id="2.7.7.62"/>
    </reaction>
</comment>
<dbReference type="RefSeq" id="WP_055747238.1">
    <property type="nucleotide sequence ID" value="NZ_LJJB01000013.1"/>
</dbReference>
<dbReference type="InterPro" id="IPR003203">
    <property type="entry name" value="CobU/CobP"/>
</dbReference>
<keyword evidence="13" id="KW-0418">Kinase</keyword>
<evidence type="ECO:0000256" key="6">
    <source>
        <dbReference type="ARBA" id="ARBA00005159"/>
    </source>
</evidence>
<dbReference type="CDD" id="cd00544">
    <property type="entry name" value="CobU"/>
    <property type="match status" value="1"/>
</dbReference>
<dbReference type="InterPro" id="IPR027417">
    <property type="entry name" value="P-loop_NTPase"/>
</dbReference>